<proteinExistence type="predicted"/>
<dbReference type="RefSeq" id="WP_132535217.1">
    <property type="nucleotide sequence ID" value="NZ_BMJO01000001.1"/>
</dbReference>
<accession>A0A4R2H6E0</accession>
<gene>
    <name evidence="2" type="ORF">EV200_107266</name>
    <name evidence="1" type="ORF">GCM10011413_02540</name>
</gene>
<evidence type="ECO:0000313" key="2">
    <source>
        <dbReference type="EMBL" id="TCO21669.1"/>
    </source>
</evidence>
<dbReference type="AlphaFoldDB" id="A0A4R2H6E0"/>
<reference evidence="2 3" key="3">
    <citation type="submission" date="2019-03" db="EMBL/GenBank/DDBJ databases">
        <title>Genomic Encyclopedia of Type Strains, Phase IV (KMG-IV): sequencing the most valuable type-strain genomes for metagenomic binning, comparative biology and taxonomic classification.</title>
        <authorList>
            <person name="Goeker M."/>
        </authorList>
    </citation>
    <scope>NUCLEOTIDE SEQUENCE [LARGE SCALE GENOMIC DNA]</scope>
    <source>
        <strain evidence="2 3">DSM 103236</strain>
    </source>
</reference>
<comment type="caution">
    <text evidence="2">The sequence shown here is derived from an EMBL/GenBank/DDBJ whole genome shotgun (WGS) entry which is preliminary data.</text>
</comment>
<protein>
    <submittedName>
        <fullName evidence="2">Uncharacterized protein</fullName>
    </submittedName>
</protein>
<keyword evidence="4" id="KW-1185">Reference proteome</keyword>
<reference evidence="4" key="2">
    <citation type="journal article" date="2019" name="Int. J. Syst. Evol. Microbiol.">
        <title>The Global Catalogue of Microorganisms (GCM) 10K type strain sequencing project: providing services to taxonomists for standard genome sequencing and annotation.</title>
        <authorList>
            <consortium name="The Broad Institute Genomics Platform"/>
            <consortium name="The Broad Institute Genome Sequencing Center for Infectious Disease"/>
            <person name="Wu L."/>
            <person name="Ma J."/>
        </authorList>
    </citation>
    <scope>NUCLEOTIDE SEQUENCE [LARGE SCALE GENOMIC DNA]</scope>
    <source>
        <strain evidence="4">CGMCC 1.15644</strain>
    </source>
</reference>
<reference evidence="1" key="1">
    <citation type="journal article" date="2014" name="Int. J. Syst. Evol. Microbiol.">
        <title>Complete genome of a new Firmicutes species belonging to the dominant human colonic microbiota ('Ruminococcus bicirculans') reveals two chromosomes and a selective capacity to utilize plant glucans.</title>
        <authorList>
            <consortium name="NISC Comparative Sequencing Program"/>
            <person name="Wegmann U."/>
            <person name="Louis P."/>
            <person name="Goesmann A."/>
            <person name="Henrissat B."/>
            <person name="Duncan S.H."/>
            <person name="Flint H.J."/>
        </authorList>
    </citation>
    <scope>NUCLEOTIDE SEQUENCE</scope>
    <source>
        <strain evidence="1">CGMCC 1.15644</strain>
    </source>
</reference>
<dbReference type="Proteomes" id="UP000622648">
    <property type="component" value="Unassembled WGS sequence"/>
</dbReference>
<evidence type="ECO:0000313" key="4">
    <source>
        <dbReference type="Proteomes" id="UP000622648"/>
    </source>
</evidence>
<dbReference type="Pfam" id="PF10884">
    <property type="entry name" value="DUF2683"/>
    <property type="match status" value="1"/>
</dbReference>
<organism evidence="2 3">
    <name type="scientific">Pedobacter psychrotolerans</name>
    <dbReference type="NCBI Taxonomy" id="1843235"/>
    <lineage>
        <taxon>Bacteria</taxon>
        <taxon>Pseudomonadati</taxon>
        <taxon>Bacteroidota</taxon>
        <taxon>Sphingobacteriia</taxon>
        <taxon>Sphingobacteriales</taxon>
        <taxon>Sphingobacteriaceae</taxon>
        <taxon>Pedobacter</taxon>
    </lineage>
</organism>
<dbReference type="OrthoDB" id="827255at2"/>
<evidence type="ECO:0000313" key="3">
    <source>
        <dbReference type="Proteomes" id="UP000295684"/>
    </source>
</evidence>
<dbReference type="EMBL" id="SLWO01000007">
    <property type="protein sequence ID" value="TCO21669.1"/>
    <property type="molecule type" value="Genomic_DNA"/>
</dbReference>
<sequence>MEALIIQPRDKKQLSAIKAILKALDVTFKKVEQDETSYLSQSIANKRALDESIKQAENGQTVKIAVADLWK</sequence>
<dbReference type="EMBL" id="BMJO01000001">
    <property type="protein sequence ID" value="GGE40260.1"/>
    <property type="molecule type" value="Genomic_DNA"/>
</dbReference>
<name>A0A4R2H6E0_9SPHI</name>
<dbReference type="Proteomes" id="UP000295684">
    <property type="component" value="Unassembled WGS sequence"/>
</dbReference>
<evidence type="ECO:0000313" key="1">
    <source>
        <dbReference type="EMBL" id="GGE40260.1"/>
    </source>
</evidence>
<dbReference type="Gene3D" id="1.10.1220.170">
    <property type="match status" value="1"/>
</dbReference>
<reference evidence="1" key="4">
    <citation type="submission" date="2024-05" db="EMBL/GenBank/DDBJ databases">
        <authorList>
            <person name="Sun Q."/>
            <person name="Zhou Y."/>
        </authorList>
    </citation>
    <scope>NUCLEOTIDE SEQUENCE</scope>
    <source>
        <strain evidence="1">CGMCC 1.15644</strain>
    </source>
</reference>
<dbReference type="InterPro" id="IPR020271">
    <property type="entry name" value="Uncharacterised_MJ1172"/>
</dbReference>